<dbReference type="GO" id="GO:0003824">
    <property type="term" value="F:catalytic activity"/>
    <property type="evidence" value="ECO:0007669"/>
    <property type="project" value="InterPro"/>
</dbReference>
<dbReference type="RefSeq" id="XP_026681186.1">
    <property type="nucleotide sequence ID" value="XM_026825385.1"/>
</dbReference>
<dbReference type="KEGG" id="dci:113468452"/>
<gene>
    <name evidence="3" type="primary">LOC113471827</name>
    <name evidence="2" type="synonym">LOC113468452</name>
</gene>
<sequence>MNVNFRLYRQYVLVGAIIHISGLVDALTTVDLGGMASYEFGEFAYKCRKVIGAGLNYKKIIKERNLVTPKTPVIFLKPPSSLITEPEHIEVKPTKASYSLSGRPDR</sequence>
<dbReference type="InterPro" id="IPR036663">
    <property type="entry name" value="Fumarylacetoacetase_C_sf"/>
</dbReference>
<dbReference type="GeneID" id="113471827"/>
<evidence type="ECO:0000313" key="2">
    <source>
        <dbReference type="RefSeq" id="XP_026681186.1"/>
    </source>
</evidence>
<dbReference type="SUPFAM" id="SSF56529">
    <property type="entry name" value="FAH"/>
    <property type="match status" value="1"/>
</dbReference>
<dbReference type="KEGG" id="dci:113471827"/>
<organism evidence="1 3">
    <name type="scientific">Diaphorina citri</name>
    <name type="common">Asian citrus psyllid</name>
    <dbReference type="NCBI Taxonomy" id="121845"/>
    <lineage>
        <taxon>Eukaryota</taxon>
        <taxon>Metazoa</taxon>
        <taxon>Ecdysozoa</taxon>
        <taxon>Arthropoda</taxon>
        <taxon>Hexapoda</taxon>
        <taxon>Insecta</taxon>
        <taxon>Pterygota</taxon>
        <taxon>Neoptera</taxon>
        <taxon>Paraneoptera</taxon>
        <taxon>Hemiptera</taxon>
        <taxon>Sternorrhyncha</taxon>
        <taxon>Psylloidea</taxon>
        <taxon>Psyllidae</taxon>
        <taxon>Diaphorininae</taxon>
        <taxon>Diaphorina</taxon>
    </lineage>
</organism>
<proteinExistence type="predicted"/>
<dbReference type="Gene3D" id="3.90.850.10">
    <property type="entry name" value="Fumarylacetoacetase-like, C-terminal domain"/>
    <property type="match status" value="1"/>
</dbReference>
<evidence type="ECO:0000313" key="1">
    <source>
        <dbReference type="Proteomes" id="UP000079169"/>
    </source>
</evidence>
<accession>A0A3Q0JEZ8</accession>
<keyword evidence="1" id="KW-1185">Reference proteome</keyword>
<protein>
    <submittedName>
        <fullName evidence="2">Uncharacterized protein LOC113468452</fullName>
    </submittedName>
    <submittedName>
        <fullName evidence="3">Uncharacterized protein LOC113471827</fullName>
    </submittedName>
</protein>
<dbReference type="RefSeq" id="XP_026687062.1">
    <property type="nucleotide sequence ID" value="XM_026831261.1"/>
</dbReference>
<evidence type="ECO:0000313" key="3">
    <source>
        <dbReference type="RefSeq" id="XP_026687062.1"/>
    </source>
</evidence>
<dbReference type="Proteomes" id="UP000079169">
    <property type="component" value="Unplaced"/>
</dbReference>
<dbReference type="AlphaFoldDB" id="A0A3Q0JEZ8"/>
<reference evidence="2 3" key="1">
    <citation type="submission" date="2025-04" db="UniProtKB">
        <authorList>
            <consortium name="RefSeq"/>
        </authorList>
    </citation>
    <scope>IDENTIFICATION</scope>
</reference>
<dbReference type="PaxDb" id="121845-A0A3Q0JEZ8"/>
<name>A0A3Q0JEZ8_DIACI</name>